<evidence type="ECO:0000313" key="2">
    <source>
        <dbReference type="Proteomes" id="UP000257323"/>
    </source>
</evidence>
<gene>
    <name evidence="1" type="ORF">OP8BY_2417</name>
</gene>
<accession>A0A3E2BJD5</accession>
<reference evidence="1 2" key="1">
    <citation type="submission" date="2018-08" db="EMBL/GenBank/DDBJ databases">
        <title>Genome analysis of the thermophilic bacterium of the candidate phylum Aminicenantes from deep subsurface aquifer revealed its physiology and ecological role.</title>
        <authorList>
            <person name="Kadnikov V.V."/>
            <person name="Mardanov A.V."/>
            <person name="Beletsky A.V."/>
            <person name="Karnachuk O.V."/>
            <person name="Ravin N.V."/>
        </authorList>
    </citation>
    <scope>NUCLEOTIDE SEQUENCE [LARGE SCALE GENOMIC DNA]</scope>
    <source>
        <strain evidence="1">BY38</strain>
    </source>
</reference>
<organism evidence="1 2">
    <name type="scientific">Candidatus Saccharicenans subterraneus</name>
    <dbReference type="NCBI Taxonomy" id="2508984"/>
    <lineage>
        <taxon>Bacteria</taxon>
        <taxon>Candidatus Aminicenantota</taxon>
        <taxon>Candidatus Aminicenantia</taxon>
        <taxon>Candidatus Aminicenantales</taxon>
        <taxon>Candidatus Saccharicenantaceae</taxon>
        <taxon>Candidatus Saccharicenans</taxon>
    </lineage>
</organism>
<evidence type="ECO:0000313" key="1">
    <source>
        <dbReference type="EMBL" id="RFT14747.1"/>
    </source>
</evidence>
<protein>
    <recommendedName>
        <fullName evidence="3">Outer membrane protein beta-barrel domain-containing protein</fullName>
    </recommendedName>
</protein>
<name>A0A3E2BJD5_9BACT</name>
<proteinExistence type="predicted"/>
<dbReference type="AlphaFoldDB" id="A0A3E2BJD5"/>
<dbReference type="EMBL" id="QUAH01000021">
    <property type="protein sequence ID" value="RFT14747.1"/>
    <property type="molecule type" value="Genomic_DNA"/>
</dbReference>
<dbReference type="Proteomes" id="UP000257323">
    <property type="component" value="Unassembled WGS sequence"/>
</dbReference>
<evidence type="ECO:0008006" key="3">
    <source>
        <dbReference type="Google" id="ProtNLM"/>
    </source>
</evidence>
<sequence>MKERSRKAKRLAGFLVVSLVLGLLSAGSQALRAQDQNRPAWEFGLTGELYARGIKWADQTSTLKATNLMLELRARNLGDMFNLSFFGGLGLPRPNGVVFDQLPLSLEYQGGSITGLLFGARAEARLLPASDFNFGLMAEFASYLGFKKDFALSGLVVPGTATVSPSWSQATGGLRVTYDALEGSQPFLEVAGSYFWGKFKMKEKIEDLEGEQTVDLKGSSYVSITAGWSFFLVDKITIVPKVRIFPGSRTGIGGGVSIYYGF</sequence>
<comment type="caution">
    <text evidence="1">The sequence shown here is derived from an EMBL/GenBank/DDBJ whole genome shotgun (WGS) entry which is preliminary data.</text>
</comment>